<evidence type="ECO:0000256" key="2">
    <source>
        <dbReference type="ARBA" id="ARBA00023027"/>
    </source>
</evidence>
<dbReference type="Gene3D" id="3.40.50.720">
    <property type="entry name" value="NAD(P)-binding Rossmann-like Domain"/>
    <property type="match status" value="1"/>
</dbReference>
<dbReference type="FunFam" id="3.40.50.720:FF:000304">
    <property type="entry name" value="UDP-glucose 4,6-dehydratase"/>
    <property type="match status" value="1"/>
</dbReference>
<evidence type="ECO:0000256" key="1">
    <source>
        <dbReference type="ARBA" id="ARBA00001911"/>
    </source>
</evidence>
<keyword evidence="2" id="KW-0520">NAD</keyword>
<reference evidence="5" key="2">
    <citation type="submission" date="2020-07" db="EMBL/GenBank/DDBJ databases">
        <authorList>
            <person name="Vera ALvarez R."/>
            <person name="Arias-Moreno D.M."/>
            <person name="Jimenez-Jacinto V."/>
            <person name="Jimenez-Bremont J.F."/>
            <person name="Swaminathan K."/>
            <person name="Moose S.P."/>
            <person name="Guerrero-Gonzalez M.L."/>
            <person name="Marino-Ramirez L."/>
            <person name="Landsman D."/>
            <person name="Rodriguez-Kessler M."/>
            <person name="Delgado-Sanchez P."/>
        </authorList>
    </citation>
    <scope>NUCLEOTIDE SEQUENCE</scope>
    <source>
        <tissue evidence="5">Cladode</tissue>
    </source>
</reference>
<dbReference type="Gene3D" id="3.90.25.10">
    <property type="entry name" value="UDP-galactose 4-epimerase, domain 1"/>
    <property type="match status" value="1"/>
</dbReference>
<evidence type="ECO:0000256" key="3">
    <source>
        <dbReference type="ARBA" id="ARBA00023239"/>
    </source>
</evidence>
<proteinExistence type="predicted"/>
<dbReference type="AlphaFoldDB" id="A0A7C8YDW7"/>
<evidence type="ECO:0000313" key="5">
    <source>
        <dbReference type="EMBL" id="MBA4615791.1"/>
    </source>
</evidence>
<accession>A0A7C8YDW7</accession>
<dbReference type="SUPFAM" id="SSF51735">
    <property type="entry name" value="NAD(P)-binding Rossmann-fold domains"/>
    <property type="match status" value="1"/>
</dbReference>
<dbReference type="PANTHER" id="PTHR43000">
    <property type="entry name" value="DTDP-D-GLUCOSE 4,6-DEHYDRATASE-RELATED"/>
    <property type="match status" value="1"/>
</dbReference>
<sequence>MGRQQQYNPCNILLTGGAGFVGSHVCNFLVKTYPHYHIVVLDKLDYCSNLKNLRFSLSSPNFTFIHGDVCDIAFLRSLLASHSVDTVLHFAAQTHVDNSFHHSLYFILNNVYGSGSLLLAAAATGVRRFVHVSTDEVYGESFDDERMREDSSLLRPTNPYAATKAGSEMLAMAAAKSLNLKIITTRGNNVYGPFQFPEKLIPKLTLLGMRGEKLPIHGDGSNLRSFLYAEDVAEAFDVILHWGEDGEVYNVGAKVEKRVIEVARDICKILGINHEKIIDFVDDRPHNDRRYLIDDRKLRELGWREKTEWEEGLRKTVEWYRENGGSWWSEKVISRALVPHPWKVALANGDGDVGGLSKLKKLGESEARNRLVRSRL</sequence>
<dbReference type="CDD" id="cd05246">
    <property type="entry name" value="dTDP_GD_SDR_e"/>
    <property type="match status" value="1"/>
</dbReference>
<dbReference type="InterPro" id="IPR005888">
    <property type="entry name" value="dTDP_Gluc_deHydtase"/>
</dbReference>
<dbReference type="Pfam" id="PF16363">
    <property type="entry name" value="GDP_Man_Dehyd"/>
    <property type="match status" value="1"/>
</dbReference>
<name>A0A7C8YDW7_OPUST</name>
<organism evidence="5">
    <name type="scientific">Opuntia streptacantha</name>
    <name type="common">Prickly pear cactus</name>
    <name type="synonym">Opuntia cardona</name>
    <dbReference type="NCBI Taxonomy" id="393608"/>
    <lineage>
        <taxon>Eukaryota</taxon>
        <taxon>Viridiplantae</taxon>
        <taxon>Streptophyta</taxon>
        <taxon>Embryophyta</taxon>
        <taxon>Tracheophyta</taxon>
        <taxon>Spermatophyta</taxon>
        <taxon>Magnoliopsida</taxon>
        <taxon>eudicotyledons</taxon>
        <taxon>Gunneridae</taxon>
        <taxon>Pentapetalae</taxon>
        <taxon>Caryophyllales</taxon>
        <taxon>Cactineae</taxon>
        <taxon>Cactaceae</taxon>
        <taxon>Opuntioideae</taxon>
        <taxon>Opuntia</taxon>
    </lineage>
</organism>
<dbReference type="EMBL" id="GISG01008799">
    <property type="protein sequence ID" value="MBA4615791.1"/>
    <property type="molecule type" value="Transcribed_RNA"/>
</dbReference>
<reference evidence="5" key="1">
    <citation type="journal article" date="2013" name="J. Plant Res.">
        <title>Effect of fungi and light on seed germination of three Opuntia species from semiarid lands of central Mexico.</title>
        <authorList>
            <person name="Delgado-Sanchez P."/>
            <person name="Jimenez-Bremont J.F."/>
            <person name="Guerrero-Gonzalez Mde L."/>
            <person name="Flores J."/>
        </authorList>
    </citation>
    <scope>NUCLEOTIDE SEQUENCE</scope>
    <source>
        <tissue evidence="5">Cladode</tissue>
    </source>
</reference>
<keyword evidence="3" id="KW-0456">Lyase</keyword>
<dbReference type="GO" id="GO:0008460">
    <property type="term" value="F:dTDP-glucose 4,6-dehydratase activity"/>
    <property type="evidence" value="ECO:0007669"/>
    <property type="project" value="InterPro"/>
</dbReference>
<dbReference type="InterPro" id="IPR036291">
    <property type="entry name" value="NAD(P)-bd_dom_sf"/>
</dbReference>
<dbReference type="GO" id="GO:0009225">
    <property type="term" value="P:nucleotide-sugar metabolic process"/>
    <property type="evidence" value="ECO:0007669"/>
    <property type="project" value="InterPro"/>
</dbReference>
<protein>
    <recommendedName>
        <fullName evidence="4">NAD(P)-binding domain-containing protein</fullName>
    </recommendedName>
</protein>
<dbReference type="InterPro" id="IPR016040">
    <property type="entry name" value="NAD(P)-bd_dom"/>
</dbReference>
<feature type="domain" description="NAD(P)-binding" evidence="4">
    <location>
        <begin position="13"/>
        <end position="316"/>
    </location>
</feature>
<evidence type="ECO:0000259" key="4">
    <source>
        <dbReference type="Pfam" id="PF16363"/>
    </source>
</evidence>
<comment type="cofactor">
    <cofactor evidence="1">
        <name>NAD(+)</name>
        <dbReference type="ChEBI" id="CHEBI:57540"/>
    </cofactor>
</comment>